<dbReference type="EMBL" id="LGRX02013120">
    <property type="protein sequence ID" value="KAK3266408.1"/>
    <property type="molecule type" value="Genomic_DNA"/>
</dbReference>
<gene>
    <name evidence="1" type="ORF">CYMTET_24965</name>
</gene>
<organism evidence="1 2">
    <name type="scientific">Cymbomonas tetramitiformis</name>
    <dbReference type="NCBI Taxonomy" id="36881"/>
    <lineage>
        <taxon>Eukaryota</taxon>
        <taxon>Viridiplantae</taxon>
        <taxon>Chlorophyta</taxon>
        <taxon>Pyramimonadophyceae</taxon>
        <taxon>Pyramimonadales</taxon>
        <taxon>Pyramimonadaceae</taxon>
        <taxon>Cymbomonas</taxon>
    </lineage>
</organism>
<proteinExistence type="predicted"/>
<evidence type="ECO:0000313" key="1">
    <source>
        <dbReference type="EMBL" id="KAK3266408.1"/>
    </source>
</evidence>
<accession>A0AAE0FVI9</accession>
<protein>
    <submittedName>
        <fullName evidence="1">Uncharacterized protein</fullName>
    </submittedName>
</protein>
<evidence type="ECO:0000313" key="2">
    <source>
        <dbReference type="Proteomes" id="UP001190700"/>
    </source>
</evidence>
<comment type="caution">
    <text evidence="1">The sequence shown here is derived from an EMBL/GenBank/DDBJ whole genome shotgun (WGS) entry which is preliminary data.</text>
</comment>
<name>A0AAE0FVI9_9CHLO</name>
<keyword evidence="2" id="KW-1185">Reference proteome</keyword>
<dbReference type="AlphaFoldDB" id="A0AAE0FVI9"/>
<reference evidence="1 2" key="1">
    <citation type="journal article" date="2015" name="Genome Biol. Evol.">
        <title>Comparative Genomics of a Bacterivorous Green Alga Reveals Evolutionary Causalities and Consequences of Phago-Mixotrophic Mode of Nutrition.</title>
        <authorList>
            <person name="Burns J.A."/>
            <person name="Paasch A."/>
            <person name="Narechania A."/>
            <person name="Kim E."/>
        </authorList>
    </citation>
    <scope>NUCLEOTIDE SEQUENCE [LARGE SCALE GENOMIC DNA]</scope>
    <source>
        <strain evidence="1 2">PLY_AMNH</strain>
    </source>
</reference>
<sequence>MRNTPPDGQTVWDMIPSLLAGEDADGEVSNEYLTNGTSLKGLIGTADGTIDSQYYFALRASIAALDNKFLMKGTQEKVDLLTCKPQEAGQDMLTYVKMCQRREMQLNTGKVVSDEALRTFIEDCVERLRIKIFKTRVTDQLRVQFPPPNKVTWKDLEAIVEVQDKLKNAAESWILSFLQEITRRCGCQYSCWEAGQHGLELKAIRGLNQEGGRGG</sequence>
<dbReference type="Proteomes" id="UP001190700">
    <property type="component" value="Unassembled WGS sequence"/>
</dbReference>